<proteinExistence type="predicted"/>
<evidence type="ECO:0000313" key="1">
    <source>
        <dbReference type="EMBL" id="KAK1137866.1"/>
    </source>
</evidence>
<accession>A0AA40GHE5</accession>
<gene>
    <name evidence="1" type="ORF">K0M31_002360</name>
</gene>
<dbReference type="AlphaFoldDB" id="A0AA40GHE5"/>
<evidence type="ECO:0000313" key="2">
    <source>
        <dbReference type="Proteomes" id="UP001177670"/>
    </source>
</evidence>
<name>A0AA40GHE5_9HYME</name>
<dbReference type="Proteomes" id="UP001177670">
    <property type="component" value="Unassembled WGS sequence"/>
</dbReference>
<keyword evidence="2" id="KW-1185">Reference proteome</keyword>
<organism evidence="1 2">
    <name type="scientific">Melipona bicolor</name>
    <dbReference type="NCBI Taxonomy" id="60889"/>
    <lineage>
        <taxon>Eukaryota</taxon>
        <taxon>Metazoa</taxon>
        <taxon>Ecdysozoa</taxon>
        <taxon>Arthropoda</taxon>
        <taxon>Hexapoda</taxon>
        <taxon>Insecta</taxon>
        <taxon>Pterygota</taxon>
        <taxon>Neoptera</taxon>
        <taxon>Endopterygota</taxon>
        <taxon>Hymenoptera</taxon>
        <taxon>Apocrita</taxon>
        <taxon>Aculeata</taxon>
        <taxon>Apoidea</taxon>
        <taxon>Anthophila</taxon>
        <taxon>Apidae</taxon>
        <taxon>Melipona</taxon>
    </lineage>
</organism>
<protein>
    <submittedName>
        <fullName evidence="1">Uncharacterized protein</fullName>
    </submittedName>
</protein>
<sequence>MVFKSARIPPEIANLISPIGAIAKRSVAGVRELRGWKGNRPTSNSTVRIARRDWTDGLTNVPGIAVMFHERTAMVGRVFRRMLATKATSFGRM</sequence>
<reference evidence="1" key="1">
    <citation type="submission" date="2021-10" db="EMBL/GenBank/DDBJ databases">
        <title>Melipona bicolor Genome sequencing and assembly.</title>
        <authorList>
            <person name="Araujo N.S."/>
            <person name="Arias M.C."/>
        </authorList>
    </citation>
    <scope>NUCLEOTIDE SEQUENCE</scope>
    <source>
        <strain evidence="1">USP_2M_L1-L4_2017</strain>
        <tissue evidence="1">Whole body</tissue>
    </source>
</reference>
<dbReference type="EMBL" id="JAHYIQ010000001">
    <property type="protein sequence ID" value="KAK1137866.1"/>
    <property type="molecule type" value="Genomic_DNA"/>
</dbReference>
<comment type="caution">
    <text evidence="1">The sequence shown here is derived from an EMBL/GenBank/DDBJ whole genome shotgun (WGS) entry which is preliminary data.</text>
</comment>